<dbReference type="PANTHER" id="PTHR34883:SF8">
    <property type="entry name" value="EXTRACELLULAR SERINE-RICH PROTEIN (AFU_ORTHOLOGUE AFUA_6G00670)"/>
    <property type="match status" value="1"/>
</dbReference>
<dbReference type="PANTHER" id="PTHR34883">
    <property type="entry name" value="SERINE-RICH PROTEIN, PUTATIVE-RELATED-RELATED"/>
    <property type="match status" value="1"/>
</dbReference>
<feature type="region of interest" description="Disordered" evidence="1">
    <location>
        <begin position="64"/>
        <end position="93"/>
    </location>
</feature>
<dbReference type="InterPro" id="IPR052953">
    <property type="entry name" value="Ser-rich/MCO-related"/>
</dbReference>
<dbReference type="InterPro" id="IPR008972">
    <property type="entry name" value="Cupredoxin"/>
</dbReference>
<feature type="chain" id="PRO_5046972249" description="Extracellular serine-rich protein" evidence="3">
    <location>
        <begin position="23"/>
        <end position="383"/>
    </location>
</feature>
<dbReference type="RefSeq" id="XP_069202858.1">
    <property type="nucleotide sequence ID" value="XM_069345026.1"/>
</dbReference>
<dbReference type="SUPFAM" id="SSF49503">
    <property type="entry name" value="Cupredoxins"/>
    <property type="match status" value="1"/>
</dbReference>
<comment type="caution">
    <text evidence="4">The sequence shown here is derived from an EMBL/GenBank/DDBJ whole genome shotgun (WGS) entry which is preliminary data.</text>
</comment>
<evidence type="ECO:0000313" key="5">
    <source>
        <dbReference type="Proteomes" id="UP001562354"/>
    </source>
</evidence>
<name>A0ABR3PKC9_9PEZI</name>
<keyword evidence="2" id="KW-1133">Transmembrane helix</keyword>
<keyword evidence="2" id="KW-0812">Transmembrane</keyword>
<evidence type="ECO:0000313" key="4">
    <source>
        <dbReference type="EMBL" id="KAL1306586.1"/>
    </source>
</evidence>
<evidence type="ECO:0000256" key="3">
    <source>
        <dbReference type="SAM" id="SignalP"/>
    </source>
</evidence>
<feature type="signal peptide" evidence="3">
    <location>
        <begin position="1"/>
        <end position="22"/>
    </location>
</feature>
<keyword evidence="5" id="KW-1185">Reference proteome</keyword>
<protein>
    <recommendedName>
        <fullName evidence="6">Extracellular serine-rich protein</fullName>
    </recommendedName>
</protein>
<evidence type="ECO:0000256" key="2">
    <source>
        <dbReference type="SAM" id="Phobius"/>
    </source>
</evidence>
<organism evidence="4 5">
    <name type="scientific">Neodothiora populina</name>
    <dbReference type="NCBI Taxonomy" id="2781224"/>
    <lineage>
        <taxon>Eukaryota</taxon>
        <taxon>Fungi</taxon>
        <taxon>Dikarya</taxon>
        <taxon>Ascomycota</taxon>
        <taxon>Pezizomycotina</taxon>
        <taxon>Dothideomycetes</taxon>
        <taxon>Dothideomycetidae</taxon>
        <taxon>Dothideales</taxon>
        <taxon>Dothioraceae</taxon>
        <taxon>Neodothiora</taxon>
    </lineage>
</organism>
<dbReference type="Gene3D" id="2.60.40.420">
    <property type="entry name" value="Cupredoxins - blue copper proteins"/>
    <property type="match status" value="1"/>
</dbReference>
<feature type="transmembrane region" description="Helical" evidence="2">
    <location>
        <begin position="272"/>
        <end position="293"/>
    </location>
</feature>
<keyword evidence="3" id="KW-0732">Signal</keyword>
<dbReference type="EMBL" id="JBFMKM010000004">
    <property type="protein sequence ID" value="KAL1306586.1"/>
    <property type="molecule type" value="Genomic_DNA"/>
</dbReference>
<accession>A0ABR3PKC9</accession>
<gene>
    <name evidence="4" type="ORF">AAFC00_005270</name>
</gene>
<dbReference type="Proteomes" id="UP001562354">
    <property type="component" value="Unassembled WGS sequence"/>
</dbReference>
<evidence type="ECO:0000256" key="1">
    <source>
        <dbReference type="SAM" id="MobiDB-lite"/>
    </source>
</evidence>
<dbReference type="GeneID" id="95978969"/>
<sequence length="383" mass="40050">MTGAMSLTSVFIALILCTGLESISSLASVAADTVAASAIYDPSVDSPSAASVAQSTTLVTSSTAAPTTSITPTVSSSGSQVSRPSSTSSGPTIHTITAGEGFNQFVPNNITANVGDIVKFIFYPLNHSVAQAEFGFPCIPRSMMNASVKTSFFSGSYVVPKIVEDLPTWNLTVNDADPIFFYCTAPGGCLDYEMIGSINQTPHQSLASQLKRIKEVGVMLEPGEQWQSEGQGASVSSAIASATAGASGGTATSASSTQKGSSQSGGLATGTIAGICSAGGVVILLFYALMWFWSRNKTLRETVDLVRERDGNLSQMQSAGLMAPFGPPDSFGGQEKNPAPNSVFSSMQELHSPWLKPVVELDATATKHEKWAYAFDRLDTSYI</sequence>
<dbReference type="CDD" id="cd00920">
    <property type="entry name" value="Cupredoxin"/>
    <property type="match status" value="1"/>
</dbReference>
<keyword evidence="2" id="KW-0472">Membrane</keyword>
<feature type="compositionally biased region" description="Low complexity" evidence="1">
    <location>
        <begin position="64"/>
        <end position="92"/>
    </location>
</feature>
<evidence type="ECO:0008006" key="6">
    <source>
        <dbReference type="Google" id="ProtNLM"/>
    </source>
</evidence>
<reference evidence="4 5" key="1">
    <citation type="submission" date="2024-07" db="EMBL/GenBank/DDBJ databases">
        <title>Draft sequence of the Neodothiora populina.</title>
        <authorList>
            <person name="Drown D.D."/>
            <person name="Schuette U.S."/>
            <person name="Buechlein A.B."/>
            <person name="Rusch D.R."/>
            <person name="Winton L.W."/>
            <person name="Adams G.A."/>
        </authorList>
    </citation>
    <scope>NUCLEOTIDE SEQUENCE [LARGE SCALE GENOMIC DNA]</scope>
    <source>
        <strain evidence="4 5">CPC 39397</strain>
    </source>
</reference>
<proteinExistence type="predicted"/>